<dbReference type="PIRSF" id="PIRSF003113">
    <property type="entry name" value="BolA"/>
    <property type="match status" value="1"/>
</dbReference>
<dbReference type="SUPFAM" id="SSF82657">
    <property type="entry name" value="BolA-like"/>
    <property type="match status" value="1"/>
</dbReference>
<dbReference type="PATRIC" id="fig|740709.3.peg.693"/>
<gene>
    <name evidence="3" type="ORF">A10D4_03440</name>
</gene>
<evidence type="ECO:0000313" key="3">
    <source>
        <dbReference type="EMBL" id="EKE85366.1"/>
    </source>
</evidence>
<dbReference type="AlphaFoldDB" id="K2JPD8"/>
<dbReference type="eggNOG" id="COG5007">
    <property type="taxonomic scope" value="Bacteria"/>
</dbReference>
<evidence type="ECO:0000256" key="2">
    <source>
        <dbReference type="RuleBase" id="RU003860"/>
    </source>
</evidence>
<dbReference type="PANTHER" id="PTHR46229:SF4">
    <property type="entry name" value="ACID STRESS PROTEIN IBAG"/>
    <property type="match status" value="1"/>
</dbReference>
<dbReference type="OrthoDB" id="9812890at2"/>
<protein>
    <submittedName>
        <fullName evidence="3">Transcriptional regulator</fullName>
    </submittedName>
</protein>
<dbReference type="InterPro" id="IPR050961">
    <property type="entry name" value="BolA/IbaG_stress_morph_reg"/>
</dbReference>
<name>K2JPD8_9GAMM</name>
<dbReference type="Pfam" id="PF01722">
    <property type="entry name" value="BolA"/>
    <property type="match status" value="1"/>
</dbReference>
<evidence type="ECO:0000313" key="4">
    <source>
        <dbReference type="Proteomes" id="UP000014115"/>
    </source>
</evidence>
<organism evidence="3 4">
    <name type="scientific">Idiomarina xiamenensis 10-D-4</name>
    <dbReference type="NCBI Taxonomy" id="740709"/>
    <lineage>
        <taxon>Bacteria</taxon>
        <taxon>Pseudomonadati</taxon>
        <taxon>Pseudomonadota</taxon>
        <taxon>Gammaproteobacteria</taxon>
        <taxon>Alteromonadales</taxon>
        <taxon>Idiomarinaceae</taxon>
        <taxon>Idiomarina</taxon>
    </lineage>
</organism>
<dbReference type="Proteomes" id="UP000014115">
    <property type="component" value="Unassembled WGS sequence"/>
</dbReference>
<keyword evidence="4" id="KW-1185">Reference proteome</keyword>
<sequence>MEAKDIEALLQAELDLSEVHVKSEGSHAEIIAVGDIFEALSRVKKQQLIYKPLNQVIADGSLHAVSIKAFTPSEWQREKKLIMPS</sequence>
<dbReference type="PANTHER" id="PTHR46229">
    <property type="entry name" value="BOLA TRANSCRIPTION REGULATOR"/>
    <property type="match status" value="1"/>
</dbReference>
<comment type="similarity">
    <text evidence="1 2">Belongs to the BolA/IbaG family.</text>
</comment>
<dbReference type="EMBL" id="AMRG01000003">
    <property type="protein sequence ID" value="EKE85366.1"/>
    <property type="molecule type" value="Genomic_DNA"/>
</dbReference>
<accession>K2JPD8</accession>
<dbReference type="InterPro" id="IPR002634">
    <property type="entry name" value="BolA"/>
</dbReference>
<comment type="caution">
    <text evidence="3">The sequence shown here is derived from an EMBL/GenBank/DDBJ whole genome shotgun (WGS) entry which is preliminary data.</text>
</comment>
<dbReference type="STRING" id="740709.A10D4_03440"/>
<dbReference type="InterPro" id="IPR036065">
    <property type="entry name" value="BolA-like_sf"/>
</dbReference>
<evidence type="ECO:0000256" key="1">
    <source>
        <dbReference type="ARBA" id="ARBA00005578"/>
    </source>
</evidence>
<dbReference type="Gene3D" id="3.30.300.90">
    <property type="entry name" value="BolA-like"/>
    <property type="match status" value="1"/>
</dbReference>
<reference evidence="3 4" key="1">
    <citation type="journal article" date="2012" name="J. Bacteriol.">
        <title>Genome Sequence of Idiomarina xiamenensis Type Strain 10-D-4.</title>
        <authorList>
            <person name="Lai Q."/>
            <person name="Wang L."/>
            <person name="Wang W."/>
            <person name="Shao Z."/>
        </authorList>
    </citation>
    <scope>NUCLEOTIDE SEQUENCE [LARGE SCALE GENOMIC DNA]</scope>
    <source>
        <strain evidence="3 4">10-D-4</strain>
    </source>
</reference>
<dbReference type="RefSeq" id="WP_008487747.1">
    <property type="nucleotide sequence ID" value="NZ_AMRG01000003.1"/>
</dbReference>
<proteinExistence type="inferred from homology"/>